<accession>K1TTH1</accession>
<dbReference type="EMBL" id="AJWY01004195">
    <property type="protein sequence ID" value="EKC73078.1"/>
    <property type="molecule type" value="Genomic_DNA"/>
</dbReference>
<reference evidence="1" key="1">
    <citation type="journal article" date="2013" name="Environ. Microbiol.">
        <title>Microbiota from the distal guts of lean and obese adolescents exhibit partial functional redundancy besides clear differences in community structure.</title>
        <authorList>
            <person name="Ferrer M."/>
            <person name="Ruiz A."/>
            <person name="Lanza F."/>
            <person name="Haange S.B."/>
            <person name="Oberbach A."/>
            <person name="Till H."/>
            <person name="Bargiela R."/>
            <person name="Campoy C."/>
            <person name="Segura M.T."/>
            <person name="Richter M."/>
            <person name="von Bergen M."/>
            <person name="Seifert J."/>
            <person name="Suarez A."/>
        </authorList>
    </citation>
    <scope>NUCLEOTIDE SEQUENCE</scope>
</reference>
<comment type="caution">
    <text evidence="1">The sequence shown here is derived from an EMBL/GenBank/DDBJ whole genome shotgun (WGS) entry which is preliminary data.</text>
</comment>
<name>K1TTH1_9ZZZZ</name>
<sequence>NKLDKKAQWMLFLDDPNSREVKEIMEKNNDIKDAVIEVHERSKDEQLRRIAELKEKAIMDEKAIYKAGRLRGQKEGKIQIIKNLHSMNLTVLQIAKAVEMSEADVQKIIDENA</sequence>
<evidence type="ECO:0008006" key="2">
    <source>
        <dbReference type="Google" id="ProtNLM"/>
    </source>
</evidence>
<organism evidence="1">
    <name type="scientific">human gut metagenome</name>
    <dbReference type="NCBI Taxonomy" id="408170"/>
    <lineage>
        <taxon>unclassified sequences</taxon>
        <taxon>metagenomes</taxon>
        <taxon>organismal metagenomes</taxon>
    </lineage>
</organism>
<proteinExistence type="predicted"/>
<gene>
    <name evidence="1" type="ORF">LEA_06409</name>
</gene>
<dbReference type="AlphaFoldDB" id="K1TTH1"/>
<evidence type="ECO:0000313" key="1">
    <source>
        <dbReference type="EMBL" id="EKC73078.1"/>
    </source>
</evidence>
<feature type="non-terminal residue" evidence="1">
    <location>
        <position position="1"/>
    </location>
</feature>
<protein>
    <recommendedName>
        <fullName evidence="2">ATPase</fullName>
    </recommendedName>
</protein>